<gene>
    <name evidence="1" type="ORF">PITCH_A420075</name>
</gene>
<accession>A0A445N050</accession>
<dbReference type="AlphaFoldDB" id="A0A445N050"/>
<proteinExistence type="predicted"/>
<evidence type="ECO:0000313" key="1">
    <source>
        <dbReference type="EMBL" id="SPD75114.1"/>
    </source>
</evidence>
<sequence>MIVIEIKKSNKTKMINGVKDEINSALQKMTPLFNSETDEIKLMKYSNESDRIKLSYEVLRNVKRAKPDEDLES</sequence>
<dbReference type="EMBL" id="OJIN01000184">
    <property type="protein sequence ID" value="SPD75114.1"/>
    <property type="molecule type" value="Genomic_DNA"/>
</dbReference>
<organism evidence="1">
    <name type="scientific">uncultured Desulfobacterium sp</name>
    <dbReference type="NCBI Taxonomy" id="201089"/>
    <lineage>
        <taxon>Bacteria</taxon>
        <taxon>Pseudomonadati</taxon>
        <taxon>Thermodesulfobacteriota</taxon>
        <taxon>Desulfobacteria</taxon>
        <taxon>Desulfobacterales</taxon>
        <taxon>Desulfobacteriaceae</taxon>
        <taxon>Desulfobacterium</taxon>
        <taxon>environmental samples</taxon>
    </lineage>
</organism>
<protein>
    <submittedName>
        <fullName evidence="1">Uncharacterized protein</fullName>
    </submittedName>
</protein>
<reference evidence="1" key="1">
    <citation type="submission" date="2018-01" db="EMBL/GenBank/DDBJ databases">
        <authorList>
            <person name="Regsiter A."/>
            <person name="William W."/>
        </authorList>
    </citation>
    <scope>NUCLEOTIDE SEQUENCE</scope>
    <source>
        <strain evidence="1">TRIP AH-1</strain>
    </source>
</reference>
<name>A0A445N050_9BACT</name>